<dbReference type="InterPro" id="IPR011006">
    <property type="entry name" value="CheY-like_superfamily"/>
</dbReference>
<dbReference type="SMART" id="SM00448">
    <property type="entry name" value="REC"/>
    <property type="match status" value="1"/>
</dbReference>
<comment type="caution">
    <text evidence="5">The sequence shown here is derived from an EMBL/GenBank/DDBJ whole genome shotgun (WGS) entry which is preliminary data.</text>
</comment>
<dbReference type="SMART" id="SM00850">
    <property type="entry name" value="LytTR"/>
    <property type="match status" value="1"/>
</dbReference>
<keyword evidence="6" id="KW-1185">Reference proteome</keyword>
<dbReference type="Proteomes" id="UP001144341">
    <property type="component" value="Unassembled WGS sequence"/>
</dbReference>
<evidence type="ECO:0000256" key="2">
    <source>
        <dbReference type="PROSITE-ProRule" id="PRU00169"/>
    </source>
</evidence>
<accession>A0ABT4KYI9</accession>
<dbReference type="EMBL" id="JAPWGL010000002">
    <property type="protein sequence ID" value="MCZ4222928.1"/>
    <property type="molecule type" value="Genomic_DNA"/>
</dbReference>
<dbReference type="InterPro" id="IPR039420">
    <property type="entry name" value="WalR-like"/>
</dbReference>
<dbReference type="PANTHER" id="PTHR48111">
    <property type="entry name" value="REGULATOR OF RPOS"/>
    <property type="match status" value="1"/>
</dbReference>
<dbReference type="SUPFAM" id="SSF52172">
    <property type="entry name" value="CheY-like"/>
    <property type="match status" value="1"/>
</dbReference>
<protein>
    <submittedName>
        <fullName evidence="5">LytTR family DNA-binding domain-containing protein</fullName>
    </submittedName>
</protein>
<reference evidence="5" key="1">
    <citation type="submission" date="2022-12" db="EMBL/GenBank/DDBJ databases">
        <title>Genome sequence of SJ11.</title>
        <authorList>
            <person name="Woo H."/>
        </authorList>
    </citation>
    <scope>NUCLEOTIDE SEQUENCE</scope>
    <source>
        <strain evidence="5">SJ11</strain>
    </source>
</reference>
<sequence>MMMNCLLLDDEKPALELLEDNVNKIPFLKVSALCRNPLEALNCLNEQKIDLLFTDIHMPLINGLDFLKLIPLKPIVIIVTAYEQYALESFDLDVVDYLVKPVPFSRFLRAAEKAKALYNSRINVLPHTEQDYFFVSSNYAQVKIIRSHIAYIEGLKDYVKINLEDGNVVVTRMGLADIQKKLGSQKFLRVHKSFIIAVDKIQSAQRMSVTITGKPIPVGQGYRDMLEAYVNSKSF</sequence>
<dbReference type="Pfam" id="PF04397">
    <property type="entry name" value="LytTR"/>
    <property type="match status" value="1"/>
</dbReference>
<dbReference type="PROSITE" id="PS50110">
    <property type="entry name" value="RESPONSE_REGULATORY"/>
    <property type="match status" value="1"/>
</dbReference>
<dbReference type="Gene3D" id="3.40.50.2300">
    <property type="match status" value="1"/>
</dbReference>
<evidence type="ECO:0000313" key="6">
    <source>
        <dbReference type="Proteomes" id="UP001144341"/>
    </source>
</evidence>
<dbReference type="InterPro" id="IPR007492">
    <property type="entry name" value="LytTR_DNA-bd_dom"/>
</dbReference>
<evidence type="ECO:0000313" key="5">
    <source>
        <dbReference type="EMBL" id="MCZ4222928.1"/>
    </source>
</evidence>
<evidence type="ECO:0000259" key="4">
    <source>
        <dbReference type="PROSITE" id="PS50930"/>
    </source>
</evidence>
<evidence type="ECO:0000256" key="1">
    <source>
        <dbReference type="ARBA" id="ARBA00023125"/>
    </source>
</evidence>
<dbReference type="Pfam" id="PF00072">
    <property type="entry name" value="Response_reg"/>
    <property type="match status" value="1"/>
</dbReference>
<feature type="modified residue" description="4-aspartylphosphate" evidence="2">
    <location>
        <position position="55"/>
    </location>
</feature>
<feature type="domain" description="Response regulatory" evidence="3">
    <location>
        <begin position="4"/>
        <end position="115"/>
    </location>
</feature>
<feature type="domain" description="HTH LytTR-type" evidence="4">
    <location>
        <begin position="149"/>
        <end position="206"/>
    </location>
</feature>
<keyword evidence="1 5" id="KW-0238">DNA-binding</keyword>
<name>A0ABT4KYI9_9SPHI</name>
<dbReference type="Gene3D" id="2.40.50.1020">
    <property type="entry name" value="LytTr DNA-binding domain"/>
    <property type="match status" value="1"/>
</dbReference>
<dbReference type="PROSITE" id="PS50930">
    <property type="entry name" value="HTH_LYTTR"/>
    <property type="match status" value="1"/>
</dbReference>
<dbReference type="GO" id="GO:0003677">
    <property type="term" value="F:DNA binding"/>
    <property type="evidence" value="ECO:0007669"/>
    <property type="project" value="UniProtKB-KW"/>
</dbReference>
<dbReference type="RefSeq" id="WP_269414732.1">
    <property type="nucleotide sequence ID" value="NZ_JAPWGL010000002.1"/>
</dbReference>
<evidence type="ECO:0000259" key="3">
    <source>
        <dbReference type="PROSITE" id="PS50110"/>
    </source>
</evidence>
<organism evidence="5 6">
    <name type="scientific">Pedobacter rhodius</name>
    <dbReference type="NCBI Taxonomy" id="3004098"/>
    <lineage>
        <taxon>Bacteria</taxon>
        <taxon>Pseudomonadati</taxon>
        <taxon>Bacteroidota</taxon>
        <taxon>Sphingobacteriia</taxon>
        <taxon>Sphingobacteriales</taxon>
        <taxon>Sphingobacteriaceae</taxon>
        <taxon>Pedobacter</taxon>
    </lineage>
</organism>
<dbReference type="InterPro" id="IPR001789">
    <property type="entry name" value="Sig_transdc_resp-reg_receiver"/>
</dbReference>
<proteinExistence type="predicted"/>
<dbReference type="PANTHER" id="PTHR48111:SF17">
    <property type="entry name" value="TRANSCRIPTIONAL REGULATORY PROTEIN YPDB"/>
    <property type="match status" value="1"/>
</dbReference>
<keyword evidence="2" id="KW-0597">Phosphoprotein</keyword>
<gene>
    <name evidence="5" type="ORF">O0931_06415</name>
</gene>